<evidence type="ECO:0000256" key="3">
    <source>
        <dbReference type="ARBA" id="ARBA00023014"/>
    </source>
</evidence>
<keyword evidence="6" id="KW-1185">Reference proteome</keyword>
<dbReference type="Gene3D" id="3.30.70.20">
    <property type="match status" value="1"/>
</dbReference>
<sequence>MKKAFIDPNICDRSPFCPAKRVCPVGAISQEVKGFFGAGTPKVDPSKCIGCGKCLQVCPHRAIKMV</sequence>
<keyword evidence="3" id="KW-0411">Iron-sulfur</keyword>
<gene>
    <name evidence="5" type="ORF">ABG79_01513</name>
</gene>
<dbReference type="RefSeq" id="WP_057978723.1">
    <property type="nucleotide sequence ID" value="NZ_LKHP01000007.1"/>
</dbReference>
<dbReference type="GO" id="GO:0051536">
    <property type="term" value="F:iron-sulfur cluster binding"/>
    <property type="evidence" value="ECO:0007669"/>
    <property type="project" value="UniProtKB-KW"/>
</dbReference>
<organism evidence="5 6">
    <name type="scientific">Caloramator mitchellensis</name>
    <dbReference type="NCBI Taxonomy" id="908809"/>
    <lineage>
        <taxon>Bacteria</taxon>
        <taxon>Bacillati</taxon>
        <taxon>Bacillota</taxon>
        <taxon>Clostridia</taxon>
        <taxon>Eubacteriales</taxon>
        <taxon>Clostridiaceae</taxon>
        <taxon>Caloramator</taxon>
    </lineage>
</organism>
<proteinExistence type="predicted"/>
<dbReference type="Pfam" id="PF00037">
    <property type="entry name" value="Fer4"/>
    <property type="match status" value="1"/>
</dbReference>
<dbReference type="PROSITE" id="PS51379">
    <property type="entry name" value="4FE4S_FER_2"/>
    <property type="match status" value="2"/>
</dbReference>
<comment type="caution">
    <text evidence="5">The sequence shown here is derived from an EMBL/GenBank/DDBJ whole genome shotgun (WGS) entry which is preliminary data.</text>
</comment>
<keyword evidence="1" id="KW-0479">Metal-binding</keyword>
<dbReference type="Proteomes" id="UP000052015">
    <property type="component" value="Unassembled WGS sequence"/>
</dbReference>
<protein>
    <submittedName>
        <fullName evidence="5">NADH dehydrogenase subunit I</fullName>
    </submittedName>
</protein>
<dbReference type="InterPro" id="IPR017900">
    <property type="entry name" value="4Fe4S_Fe_S_CS"/>
</dbReference>
<accession>A0A0R3JTC0</accession>
<evidence type="ECO:0000256" key="1">
    <source>
        <dbReference type="ARBA" id="ARBA00022723"/>
    </source>
</evidence>
<feature type="domain" description="4Fe-4S ferredoxin-type" evidence="4">
    <location>
        <begin position="2"/>
        <end position="33"/>
    </location>
</feature>
<evidence type="ECO:0000259" key="4">
    <source>
        <dbReference type="PROSITE" id="PS51379"/>
    </source>
</evidence>
<evidence type="ECO:0000313" key="5">
    <source>
        <dbReference type="EMBL" id="KRQ86761.1"/>
    </source>
</evidence>
<dbReference type="EMBL" id="LKHP01000007">
    <property type="protein sequence ID" value="KRQ86761.1"/>
    <property type="molecule type" value="Genomic_DNA"/>
</dbReference>
<reference evidence="5 6" key="1">
    <citation type="submission" date="2015-09" db="EMBL/GenBank/DDBJ databases">
        <title>Draft genome sequence of a Caloramator mitchellensis, a moderate thermophile from the Great Artesian Basin of Australia.</title>
        <authorList>
            <person name="Patel B.K."/>
        </authorList>
    </citation>
    <scope>NUCLEOTIDE SEQUENCE [LARGE SCALE GENOMIC DNA]</scope>
    <source>
        <strain evidence="5 6">VF08</strain>
    </source>
</reference>
<feature type="domain" description="4Fe-4S ferredoxin-type" evidence="4">
    <location>
        <begin position="39"/>
        <end position="66"/>
    </location>
</feature>
<evidence type="ECO:0000313" key="6">
    <source>
        <dbReference type="Proteomes" id="UP000052015"/>
    </source>
</evidence>
<keyword evidence="2" id="KW-0408">Iron</keyword>
<dbReference type="InterPro" id="IPR017896">
    <property type="entry name" value="4Fe4S_Fe-S-bd"/>
</dbReference>
<dbReference type="SUPFAM" id="SSF54862">
    <property type="entry name" value="4Fe-4S ferredoxins"/>
    <property type="match status" value="1"/>
</dbReference>
<dbReference type="STRING" id="908809.ABG79_01513"/>
<dbReference type="AlphaFoldDB" id="A0A0R3JTC0"/>
<evidence type="ECO:0000256" key="2">
    <source>
        <dbReference type="ARBA" id="ARBA00023004"/>
    </source>
</evidence>
<name>A0A0R3JTC0_CALMK</name>
<dbReference type="GO" id="GO:0046872">
    <property type="term" value="F:metal ion binding"/>
    <property type="evidence" value="ECO:0007669"/>
    <property type="project" value="UniProtKB-KW"/>
</dbReference>
<dbReference type="OrthoDB" id="5421405at2"/>
<dbReference type="PROSITE" id="PS00198">
    <property type="entry name" value="4FE4S_FER_1"/>
    <property type="match status" value="1"/>
</dbReference>